<dbReference type="InterPro" id="IPR025476">
    <property type="entry name" value="Helitron_helicase-like"/>
</dbReference>
<dbReference type="HOGENOM" id="CLU_026214_2_0_1"/>
<proteinExistence type="predicted"/>
<evidence type="ECO:0000313" key="3">
    <source>
        <dbReference type="Proteomes" id="UP000053593"/>
    </source>
</evidence>
<dbReference type="OrthoDB" id="3229882at2759"/>
<dbReference type="EMBL" id="KN834820">
    <property type="protein sequence ID" value="KIK54045.1"/>
    <property type="molecule type" value="Genomic_DNA"/>
</dbReference>
<dbReference type="Proteomes" id="UP000053593">
    <property type="component" value="Unassembled WGS sequence"/>
</dbReference>
<feature type="domain" description="Helitron helicase-like" evidence="1">
    <location>
        <begin position="20"/>
        <end position="184"/>
    </location>
</feature>
<reference evidence="2 3" key="1">
    <citation type="submission" date="2014-04" db="EMBL/GenBank/DDBJ databases">
        <title>Evolutionary Origins and Diversification of the Mycorrhizal Mutualists.</title>
        <authorList>
            <consortium name="DOE Joint Genome Institute"/>
            <consortium name="Mycorrhizal Genomics Consortium"/>
            <person name="Kohler A."/>
            <person name="Kuo A."/>
            <person name="Nagy L.G."/>
            <person name="Floudas D."/>
            <person name="Copeland A."/>
            <person name="Barry K.W."/>
            <person name="Cichocki N."/>
            <person name="Veneault-Fourrey C."/>
            <person name="LaButti K."/>
            <person name="Lindquist E.A."/>
            <person name="Lipzen A."/>
            <person name="Lundell T."/>
            <person name="Morin E."/>
            <person name="Murat C."/>
            <person name="Riley R."/>
            <person name="Ohm R."/>
            <person name="Sun H."/>
            <person name="Tunlid A."/>
            <person name="Henrissat B."/>
            <person name="Grigoriev I.V."/>
            <person name="Hibbett D.S."/>
            <person name="Martin F."/>
        </authorList>
    </citation>
    <scope>NUCLEOTIDE SEQUENCE [LARGE SCALE GENOMIC DNA]</scope>
    <source>
        <strain evidence="2 3">FD-317 M1</strain>
    </source>
</reference>
<gene>
    <name evidence="2" type="ORF">GYMLUDRAFT_249815</name>
</gene>
<dbReference type="Pfam" id="PF14214">
    <property type="entry name" value="Helitron_like_N"/>
    <property type="match status" value="1"/>
</dbReference>
<dbReference type="AlphaFoldDB" id="A0A0D0AU75"/>
<organism evidence="2 3">
    <name type="scientific">Collybiopsis luxurians FD-317 M1</name>
    <dbReference type="NCBI Taxonomy" id="944289"/>
    <lineage>
        <taxon>Eukaryota</taxon>
        <taxon>Fungi</taxon>
        <taxon>Dikarya</taxon>
        <taxon>Basidiomycota</taxon>
        <taxon>Agaricomycotina</taxon>
        <taxon>Agaricomycetes</taxon>
        <taxon>Agaricomycetidae</taxon>
        <taxon>Agaricales</taxon>
        <taxon>Marasmiineae</taxon>
        <taxon>Omphalotaceae</taxon>
        <taxon>Collybiopsis</taxon>
        <taxon>Collybiopsis luxurians</taxon>
    </lineage>
</organism>
<keyword evidence="3" id="KW-1185">Reference proteome</keyword>
<name>A0A0D0AU75_9AGAR</name>
<evidence type="ECO:0000313" key="2">
    <source>
        <dbReference type="EMBL" id="KIK54045.1"/>
    </source>
</evidence>
<accession>A0A0D0AU75</accession>
<sequence length="662" mass="75533">MSFPFIAFSHEQIKAGTMQAFILANSKQFNDISSQLLSVDQSVLQELTSRMAAGEFVKPSNESEQKCFALLRDLDQGSSKTKGSVYSKRIMQHEIWSLVTHIGGPTWYFTMAPCNFKHPLCIYYADTKQKFDVPLQTNWEHQKLLSHNPAAAARFFHFMVTLFLDIVVGTEQVLGLFGPTAAYYSFTKKKLSPLEIKQQVLDPASDFQNWLVAYLESIRVGEFLTGSKLEVMESIKIAESSPSYVSPELTLPVLPPPSCKCNLDSCKLCTKYADWSDAYKFTVDDLLMKLNVHDCNRAMNADGTVNWDKFEVSCLNNKYHKCKAQFPRTIYKETTIDLTTGHISLKKLEQWLNDISPGLTYLMRCNTDVTCLLSGTAIKAVVCYVADYITKTSLKTHIVFDSIKAIFDKNTELLNGSQLDKEKCCQLLTQMVNLLSMKLELGGPMVCMYLLQNPDYYTSHVFVPFYWKTFVLEAQKYWHKEDPKGDNKVVLICCKGKMIGLSSTFDYTHRPNELDSYKLYKWLRRFNRVKIRKTSHSVNVEDSAHDGDSSDDECLIPMHLVPPTKADKPPGQLHFLAGHPLHDTHAVSVNCQPETVVPNFIGPPLPQPDKGNRKYYCAAMLTFFCPWRLGKDLKTEHQLWDEAFHTYKFSEEDTQHIKNINL</sequence>
<evidence type="ECO:0000259" key="1">
    <source>
        <dbReference type="Pfam" id="PF14214"/>
    </source>
</evidence>
<protein>
    <recommendedName>
        <fullName evidence="1">Helitron helicase-like domain-containing protein</fullName>
    </recommendedName>
</protein>